<dbReference type="AlphaFoldDB" id="A0A0H2MGX7"/>
<dbReference type="Proteomes" id="UP000035444">
    <property type="component" value="Unassembled WGS sequence"/>
</dbReference>
<dbReference type="STRING" id="1489064.WH96_04735"/>
<comment type="caution">
    <text evidence="2">The sequence shown here is derived from an EMBL/GenBank/DDBJ whole genome shotgun (WGS) entry which is preliminary data.</text>
</comment>
<feature type="transmembrane region" description="Helical" evidence="1">
    <location>
        <begin position="59"/>
        <end position="78"/>
    </location>
</feature>
<protein>
    <submittedName>
        <fullName evidence="2">Uncharacterized protein</fullName>
    </submittedName>
</protein>
<feature type="transmembrane region" description="Helical" evidence="1">
    <location>
        <begin position="90"/>
        <end position="108"/>
    </location>
</feature>
<dbReference type="EMBL" id="LAQL01000003">
    <property type="protein sequence ID" value="KLN61648.1"/>
    <property type="molecule type" value="Genomic_DNA"/>
</dbReference>
<feature type="transmembrane region" description="Helical" evidence="1">
    <location>
        <begin position="120"/>
        <end position="140"/>
    </location>
</feature>
<keyword evidence="1" id="KW-0472">Membrane</keyword>
<dbReference type="RefSeq" id="WP_047762983.1">
    <property type="nucleotide sequence ID" value="NZ_LAQL01000003.1"/>
</dbReference>
<name>A0A0H2MGX7_9PROT</name>
<dbReference type="OrthoDB" id="8478874at2"/>
<accession>A0A0H2MGX7</accession>
<evidence type="ECO:0000313" key="2">
    <source>
        <dbReference type="EMBL" id="KLN61648.1"/>
    </source>
</evidence>
<keyword evidence="1" id="KW-0812">Transmembrane</keyword>
<reference evidence="2 3" key="1">
    <citation type="submission" date="2015-03" db="EMBL/GenBank/DDBJ databases">
        <title>Genome Sequence of Kiloniella spongiae MEBiC09566, isolated from a marine sponge.</title>
        <authorList>
            <person name="Shao Z."/>
            <person name="Wang L."/>
            <person name="Li X."/>
        </authorList>
    </citation>
    <scope>NUCLEOTIDE SEQUENCE [LARGE SCALE GENOMIC DNA]</scope>
    <source>
        <strain evidence="2 3">MEBiC09566</strain>
    </source>
</reference>
<organism evidence="2 3">
    <name type="scientific">Kiloniella spongiae</name>
    <dbReference type="NCBI Taxonomy" id="1489064"/>
    <lineage>
        <taxon>Bacteria</taxon>
        <taxon>Pseudomonadati</taxon>
        <taxon>Pseudomonadota</taxon>
        <taxon>Alphaproteobacteria</taxon>
        <taxon>Rhodospirillales</taxon>
        <taxon>Kiloniellaceae</taxon>
        <taxon>Kiloniella</taxon>
    </lineage>
</organism>
<feature type="transmembrane region" description="Helical" evidence="1">
    <location>
        <begin position="152"/>
        <end position="171"/>
    </location>
</feature>
<feature type="transmembrane region" description="Helical" evidence="1">
    <location>
        <begin position="222"/>
        <end position="243"/>
    </location>
</feature>
<sequence length="259" mass="30414">MINSFGFKQRLFLIFFTILMGSHIHIFQEEIQFHLNQLVQTKTLSGEVKFSINKFSIEFLIQLITSFVCGAVVIPIWFKNIRFTSRTRAMLSLFLFIPIASFADQFFLERFMLESIFLSNFVTKLYFTSLFLVAGFYILPKFISLSEYQPGKALKGGILACAFIMPFALVYDTISEHYPFFITYLLDDSLKNSTQENYIYYFIGYLIHHYTTLETYISSYGMIWFSVSFFASGISAWFAYFIIYQSNLKNWQKEVTVFE</sequence>
<gene>
    <name evidence="2" type="ORF">WH96_04735</name>
</gene>
<keyword evidence="1" id="KW-1133">Transmembrane helix</keyword>
<keyword evidence="3" id="KW-1185">Reference proteome</keyword>
<feature type="transmembrane region" description="Helical" evidence="1">
    <location>
        <begin position="12"/>
        <end position="28"/>
    </location>
</feature>
<evidence type="ECO:0000256" key="1">
    <source>
        <dbReference type="SAM" id="Phobius"/>
    </source>
</evidence>
<proteinExistence type="predicted"/>
<evidence type="ECO:0000313" key="3">
    <source>
        <dbReference type="Proteomes" id="UP000035444"/>
    </source>
</evidence>